<protein>
    <recommendedName>
        <fullName evidence="4">Secreted protein</fullName>
    </recommendedName>
</protein>
<sequence>MMNNKGNCQYLFSFLLVVKIWNNLAKTTISQGQLSYSSSLSSYCYPKCHLTKESEEPPATDQHDSLNIKRKGKILRNYSAKTNKLHIAIEAMFCHSVSSQCRIKWDISQGRT</sequence>
<proteinExistence type="predicted"/>
<dbReference type="Proteomes" id="UP001176941">
    <property type="component" value="Chromosome 3"/>
</dbReference>
<accession>A0ABN8ZAM1</accession>
<gene>
    <name evidence="2" type="ORF">MRATA1EN1_LOCUS19822</name>
</gene>
<keyword evidence="1" id="KW-0732">Signal</keyword>
<organism evidence="2 3">
    <name type="scientific">Rangifer tarandus platyrhynchus</name>
    <name type="common">Svalbard reindeer</name>
    <dbReference type="NCBI Taxonomy" id="3082113"/>
    <lineage>
        <taxon>Eukaryota</taxon>
        <taxon>Metazoa</taxon>
        <taxon>Chordata</taxon>
        <taxon>Craniata</taxon>
        <taxon>Vertebrata</taxon>
        <taxon>Euteleostomi</taxon>
        <taxon>Mammalia</taxon>
        <taxon>Eutheria</taxon>
        <taxon>Laurasiatheria</taxon>
        <taxon>Artiodactyla</taxon>
        <taxon>Ruminantia</taxon>
        <taxon>Pecora</taxon>
        <taxon>Cervidae</taxon>
        <taxon>Odocoileinae</taxon>
        <taxon>Rangifer</taxon>
    </lineage>
</organism>
<evidence type="ECO:0000313" key="3">
    <source>
        <dbReference type="Proteomes" id="UP001176941"/>
    </source>
</evidence>
<feature type="signal peptide" evidence="1">
    <location>
        <begin position="1"/>
        <end position="25"/>
    </location>
</feature>
<dbReference type="EMBL" id="OX459939">
    <property type="protein sequence ID" value="CAI9170860.1"/>
    <property type="molecule type" value="Genomic_DNA"/>
</dbReference>
<feature type="chain" id="PRO_5046773063" description="Secreted protein" evidence="1">
    <location>
        <begin position="26"/>
        <end position="112"/>
    </location>
</feature>
<reference evidence="2" key="1">
    <citation type="submission" date="2023-04" db="EMBL/GenBank/DDBJ databases">
        <authorList>
            <consortium name="ELIXIR-Norway"/>
        </authorList>
    </citation>
    <scope>NUCLEOTIDE SEQUENCE [LARGE SCALE GENOMIC DNA]</scope>
</reference>
<keyword evidence="3" id="KW-1185">Reference proteome</keyword>
<evidence type="ECO:0000256" key="1">
    <source>
        <dbReference type="SAM" id="SignalP"/>
    </source>
</evidence>
<evidence type="ECO:0008006" key="4">
    <source>
        <dbReference type="Google" id="ProtNLM"/>
    </source>
</evidence>
<name>A0ABN8ZAM1_RANTA</name>
<evidence type="ECO:0000313" key="2">
    <source>
        <dbReference type="EMBL" id="CAI9170860.1"/>
    </source>
</evidence>